<reference evidence="1 2" key="1">
    <citation type="submission" date="2024-05" db="EMBL/GenBank/DDBJ databases">
        <authorList>
            <person name="Wallberg A."/>
        </authorList>
    </citation>
    <scope>NUCLEOTIDE SEQUENCE [LARGE SCALE GENOMIC DNA]</scope>
</reference>
<evidence type="ECO:0000313" key="2">
    <source>
        <dbReference type="Proteomes" id="UP001497623"/>
    </source>
</evidence>
<feature type="non-terminal residue" evidence="1">
    <location>
        <position position="1"/>
    </location>
</feature>
<dbReference type="Proteomes" id="UP001497623">
    <property type="component" value="Unassembled WGS sequence"/>
</dbReference>
<comment type="caution">
    <text evidence="1">The sequence shown here is derived from an EMBL/GenBank/DDBJ whole genome shotgun (WGS) entry which is preliminary data.</text>
</comment>
<gene>
    <name evidence="1" type="ORF">MNOR_LOCUS8396</name>
</gene>
<dbReference type="EMBL" id="CAXKWB010003896">
    <property type="protein sequence ID" value="CAL4070964.1"/>
    <property type="molecule type" value="Genomic_DNA"/>
</dbReference>
<name>A0AAV2Q7L9_MEGNR</name>
<proteinExistence type="predicted"/>
<keyword evidence="2" id="KW-1185">Reference proteome</keyword>
<sequence length="225" mass="25795">KYVFGYDSYGSEIGFEVGVAEADSLLNNSSVIAFENGQLLSIHTLNNVIMDALALEQDGKVFLMLLQRETILDRAVLSEELFYIVVYEYDFDETSFELLSYEEVHSSGSLVTFTAGNEASRLLFVTFIQDHGPVVVYTLLGETLKLWTELPIFVPTWILPFNNREANGYYKPYLLLGWNDTQEVIVLTMEMRGFTVPQYGESCHIPKRDMAMLEQYHSFYNDTRL</sequence>
<dbReference type="AlphaFoldDB" id="A0AAV2Q7L9"/>
<protein>
    <submittedName>
        <fullName evidence="1">Uncharacterized protein</fullName>
    </submittedName>
</protein>
<evidence type="ECO:0000313" key="1">
    <source>
        <dbReference type="EMBL" id="CAL4070964.1"/>
    </source>
</evidence>
<accession>A0AAV2Q7L9</accession>
<organism evidence="1 2">
    <name type="scientific">Meganyctiphanes norvegica</name>
    <name type="common">Northern krill</name>
    <name type="synonym">Thysanopoda norvegica</name>
    <dbReference type="NCBI Taxonomy" id="48144"/>
    <lineage>
        <taxon>Eukaryota</taxon>
        <taxon>Metazoa</taxon>
        <taxon>Ecdysozoa</taxon>
        <taxon>Arthropoda</taxon>
        <taxon>Crustacea</taxon>
        <taxon>Multicrustacea</taxon>
        <taxon>Malacostraca</taxon>
        <taxon>Eumalacostraca</taxon>
        <taxon>Eucarida</taxon>
        <taxon>Euphausiacea</taxon>
        <taxon>Euphausiidae</taxon>
        <taxon>Meganyctiphanes</taxon>
    </lineage>
</organism>